<dbReference type="EMBL" id="JJMM01000008">
    <property type="protein sequence ID" value="KDR95925.1"/>
    <property type="molecule type" value="Genomic_DNA"/>
</dbReference>
<protein>
    <submittedName>
        <fullName evidence="1">Uncharacterized protein</fullName>
    </submittedName>
</protein>
<comment type="caution">
    <text evidence="1">The sequence shown here is derived from an EMBL/GenBank/DDBJ whole genome shotgun (WGS) entry which is preliminary data.</text>
</comment>
<organism evidence="1 2">
    <name type="scientific">Peptoclostridium litorale DSM 5388</name>
    <dbReference type="NCBI Taxonomy" id="1121324"/>
    <lineage>
        <taxon>Bacteria</taxon>
        <taxon>Bacillati</taxon>
        <taxon>Bacillota</taxon>
        <taxon>Clostridia</taxon>
        <taxon>Peptostreptococcales</taxon>
        <taxon>Peptoclostridiaceae</taxon>
        <taxon>Peptoclostridium</taxon>
    </lineage>
</organism>
<proteinExistence type="predicted"/>
<dbReference type="RefSeq" id="WP_159434298.1">
    <property type="nucleotide sequence ID" value="NZ_FSRH01000008.1"/>
</dbReference>
<keyword evidence="2" id="KW-1185">Reference proteome</keyword>
<gene>
    <name evidence="1" type="ORF">CLIT_8c00940</name>
</gene>
<evidence type="ECO:0000313" key="2">
    <source>
        <dbReference type="Proteomes" id="UP000027946"/>
    </source>
</evidence>
<reference evidence="1 2" key="1">
    <citation type="submission" date="2014-03" db="EMBL/GenBank/DDBJ databases">
        <title>Genome sequence of Clostridium litorale W6, DSM 5388.</title>
        <authorList>
            <person name="Poehlein A."/>
            <person name="Jagirdar A."/>
            <person name="Khonsari B."/>
            <person name="Chibani C.M."/>
            <person name="Gutierrez Gutierrez D.A."/>
            <person name="Davydova E."/>
            <person name="Alghaithi H.S."/>
            <person name="Nair K.P."/>
            <person name="Dhamotharan K."/>
            <person name="Chandran L."/>
            <person name="G W."/>
            <person name="Daniel R."/>
        </authorList>
    </citation>
    <scope>NUCLEOTIDE SEQUENCE [LARGE SCALE GENOMIC DNA]</scope>
    <source>
        <strain evidence="1 2">W6</strain>
    </source>
</reference>
<sequence>MIHFIESPKQKRTKICSKCERTIQAYENYYVETVEIGGGVALEEYCIECIRKNMEV</sequence>
<dbReference type="AlphaFoldDB" id="A0A069RIF1"/>
<evidence type="ECO:0000313" key="1">
    <source>
        <dbReference type="EMBL" id="KDR95925.1"/>
    </source>
</evidence>
<dbReference type="Proteomes" id="UP000027946">
    <property type="component" value="Unassembled WGS sequence"/>
</dbReference>
<dbReference type="STRING" id="1121324.CLIT_8c00940"/>
<name>A0A069RIF1_PEPLI</name>
<accession>A0A069RIF1</accession>